<sequence length="149" mass="16785">MEPYLYLILIGLHIFALWPITLFYCRSKSKSTLAGKKLATPSKILHPKPGEKKDIHNPQKKTTEISNSKDKKDILKITGTTGETEKSKEKTQVPAENVIQLCNDQFNEPTEKTQSLTEISKSKSSSNHDKSESEITQKTQLATEREVKA</sequence>
<proteinExistence type="predicted"/>
<accession>A0AC35GLH3</accession>
<organism evidence="1 2">
    <name type="scientific">Panagrolaimus sp. PS1159</name>
    <dbReference type="NCBI Taxonomy" id="55785"/>
    <lineage>
        <taxon>Eukaryota</taxon>
        <taxon>Metazoa</taxon>
        <taxon>Ecdysozoa</taxon>
        <taxon>Nematoda</taxon>
        <taxon>Chromadorea</taxon>
        <taxon>Rhabditida</taxon>
        <taxon>Tylenchina</taxon>
        <taxon>Panagrolaimomorpha</taxon>
        <taxon>Panagrolaimoidea</taxon>
        <taxon>Panagrolaimidae</taxon>
        <taxon>Panagrolaimus</taxon>
    </lineage>
</organism>
<protein>
    <submittedName>
        <fullName evidence="2">Uncharacterized protein</fullName>
    </submittedName>
</protein>
<dbReference type="WBParaSite" id="PS1159_v2.g6533.t1">
    <property type="protein sequence ID" value="PS1159_v2.g6533.t1"/>
    <property type="gene ID" value="PS1159_v2.g6533"/>
</dbReference>
<dbReference type="Proteomes" id="UP000887580">
    <property type="component" value="Unplaced"/>
</dbReference>
<name>A0AC35GLH3_9BILA</name>
<reference evidence="2" key="1">
    <citation type="submission" date="2022-11" db="UniProtKB">
        <authorList>
            <consortium name="WormBaseParasite"/>
        </authorList>
    </citation>
    <scope>IDENTIFICATION</scope>
</reference>
<evidence type="ECO:0000313" key="1">
    <source>
        <dbReference type="Proteomes" id="UP000887580"/>
    </source>
</evidence>
<evidence type="ECO:0000313" key="2">
    <source>
        <dbReference type="WBParaSite" id="PS1159_v2.g6533.t1"/>
    </source>
</evidence>